<evidence type="ECO:0000256" key="4">
    <source>
        <dbReference type="ARBA" id="ARBA00023136"/>
    </source>
</evidence>
<dbReference type="PROSITE" id="PS50850">
    <property type="entry name" value="MFS"/>
    <property type="match status" value="1"/>
</dbReference>
<evidence type="ECO:0000313" key="8">
    <source>
        <dbReference type="Proteomes" id="UP001175228"/>
    </source>
</evidence>
<dbReference type="PANTHER" id="PTHR23501:SF102">
    <property type="entry name" value="DRUG TRANSPORTER, PUTATIVE (AFU_ORTHOLOGUE AFUA_3G08530)-RELATED"/>
    <property type="match status" value="1"/>
</dbReference>
<organism evidence="7 8">
    <name type="scientific">Armillaria luteobubalina</name>
    <dbReference type="NCBI Taxonomy" id="153913"/>
    <lineage>
        <taxon>Eukaryota</taxon>
        <taxon>Fungi</taxon>
        <taxon>Dikarya</taxon>
        <taxon>Basidiomycota</taxon>
        <taxon>Agaricomycotina</taxon>
        <taxon>Agaricomycetes</taxon>
        <taxon>Agaricomycetidae</taxon>
        <taxon>Agaricales</taxon>
        <taxon>Marasmiineae</taxon>
        <taxon>Physalacriaceae</taxon>
        <taxon>Armillaria</taxon>
    </lineage>
</organism>
<feature type="transmembrane region" description="Helical" evidence="5">
    <location>
        <begin position="81"/>
        <end position="108"/>
    </location>
</feature>
<dbReference type="GO" id="GO:0005886">
    <property type="term" value="C:plasma membrane"/>
    <property type="evidence" value="ECO:0007669"/>
    <property type="project" value="TreeGrafter"/>
</dbReference>
<evidence type="ECO:0000256" key="5">
    <source>
        <dbReference type="SAM" id="Phobius"/>
    </source>
</evidence>
<feature type="transmembrane region" description="Helical" evidence="5">
    <location>
        <begin position="146"/>
        <end position="164"/>
    </location>
</feature>
<feature type="domain" description="Major facilitator superfamily (MFS) profile" evidence="6">
    <location>
        <begin position="10"/>
        <end position="502"/>
    </location>
</feature>
<dbReference type="InterPro" id="IPR020846">
    <property type="entry name" value="MFS_dom"/>
</dbReference>
<evidence type="ECO:0000256" key="3">
    <source>
        <dbReference type="ARBA" id="ARBA00022989"/>
    </source>
</evidence>
<dbReference type="GO" id="GO:0022857">
    <property type="term" value="F:transmembrane transporter activity"/>
    <property type="evidence" value="ECO:0007669"/>
    <property type="project" value="InterPro"/>
</dbReference>
<feature type="transmembrane region" description="Helical" evidence="5">
    <location>
        <begin position="236"/>
        <end position="256"/>
    </location>
</feature>
<evidence type="ECO:0000256" key="1">
    <source>
        <dbReference type="ARBA" id="ARBA00004141"/>
    </source>
</evidence>
<sequence>MARSASFWLVILAINLSSFLALMEGVLLSATLTILSNALPTIVDSLSDGNTYVWVGSAYNIACAAFMPATGALAQAFGRKSVALVSITLFSLGCAICGATTSMTMLIIGRTVQGLGGAGIFTTSAIILSDLVPLSERGLFNGLYQITWCLASAIGPVVGGALSQAGQWRWVFYLNLPLALVTAVLVLMCLHLKTPKRTREEIMHLMDWTGNFLIISCSTSIAIALTWAGTTYDWSSWHVLVPLCIGSVGLAAFFLYEFRLAEKPLVPVGLMGNRTTLSGYLQTFIVPVPFLALAYYMPLYFQVCKGFSPIKSGVQLLGLALLGPPFAIIAGISVKVTQRYRLQIWLGWITVITGMGLLGSTTSTTPVGTVIGFEIIAGAGFGVVFSSLYFPVLAPLPISSNALALAFFSFLRVFAQIWGITIGGTILQNQLIEKFPQQLLTQFSLQGDVVFNVIPLLQELEEPLLGEVRAAFASSLQRIWQVMAGISGLGLLISFSMQHMSLHTSVDSDWGTVERQGLADKESEPKVGHAAPTG</sequence>
<feature type="transmembrane region" description="Helical" evidence="5">
    <location>
        <begin position="170"/>
        <end position="190"/>
    </location>
</feature>
<proteinExistence type="predicted"/>
<dbReference type="Pfam" id="PF07690">
    <property type="entry name" value="MFS_1"/>
    <property type="match status" value="1"/>
</dbReference>
<dbReference type="SUPFAM" id="SSF103473">
    <property type="entry name" value="MFS general substrate transporter"/>
    <property type="match status" value="1"/>
</dbReference>
<feature type="transmembrane region" description="Helical" evidence="5">
    <location>
        <begin position="52"/>
        <end position="74"/>
    </location>
</feature>
<keyword evidence="3 5" id="KW-1133">Transmembrane helix</keyword>
<accession>A0AA39PY54</accession>
<keyword evidence="2 5" id="KW-0812">Transmembrane</keyword>
<feature type="transmembrane region" description="Helical" evidence="5">
    <location>
        <begin position="402"/>
        <end position="427"/>
    </location>
</feature>
<keyword evidence="4 5" id="KW-0472">Membrane</keyword>
<dbReference type="EMBL" id="JAUEPU010000028">
    <property type="protein sequence ID" value="KAK0492752.1"/>
    <property type="molecule type" value="Genomic_DNA"/>
</dbReference>
<name>A0AA39PY54_9AGAR</name>
<feature type="transmembrane region" description="Helical" evidence="5">
    <location>
        <begin position="277"/>
        <end position="301"/>
    </location>
</feature>
<dbReference type="InterPro" id="IPR036259">
    <property type="entry name" value="MFS_trans_sf"/>
</dbReference>
<feature type="transmembrane region" description="Helical" evidence="5">
    <location>
        <begin position="344"/>
        <end position="361"/>
    </location>
</feature>
<feature type="transmembrane region" description="Helical" evidence="5">
    <location>
        <begin position="313"/>
        <end position="332"/>
    </location>
</feature>
<reference evidence="7" key="1">
    <citation type="submission" date="2023-06" db="EMBL/GenBank/DDBJ databases">
        <authorList>
            <consortium name="Lawrence Berkeley National Laboratory"/>
            <person name="Ahrendt S."/>
            <person name="Sahu N."/>
            <person name="Indic B."/>
            <person name="Wong-Bajracharya J."/>
            <person name="Merenyi Z."/>
            <person name="Ke H.-M."/>
            <person name="Monk M."/>
            <person name="Kocsube S."/>
            <person name="Drula E."/>
            <person name="Lipzen A."/>
            <person name="Balint B."/>
            <person name="Henrissat B."/>
            <person name="Andreopoulos B."/>
            <person name="Martin F.M."/>
            <person name="Harder C.B."/>
            <person name="Rigling D."/>
            <person name="Ford K.L."/>
            <person name="Foster G.D."/>
            <person name="Pangilinan J."/>
            <person name="Papanicolaou A."/>
            <person name="Barry K."/>
            <person name="LaButti K."/>
            <person name="Viragh M."/>
            <person name="Koriabine M."/>
            <person name="Yan M."/>
            <person name="Riley R."/>
            <person name="Champramary S."/>
            <person name="Plett K.L."/>
            <person name="Tsai I.J."/>
            <person name="Slot J."/>
            <person name="Sipos G."/>
            <person name="Plett J."/>
            <person name="Nagy L.G."/>
            <person name="Grigoriev I.V."/>
        </authorList>
    </citation>
    <scope>NUCLEOTIDE SEQUENCE</scope>
    <source>
        <strain evidence="7">HWK02</strain>
    </source>
</reference>
<comment type="subcellular location">
    <subcellularLocation>
        <location evidence="1">Membrane</location>
        <topology evidence="1">Multi-pass membrane protein</topology>
    </subcellularLocation>
</comment>
<dbReference type="PANTHER" id="PTHR23501">
    <property type="entry name" value="MAJOR FACILITATOR SUPERFAMILY"/>
    <property type="match status" value="1"/>
</dbReference>
<keyword evidence="8" id="KW-1185">Reference proteome</keyword>
<feature type="transmembrane region" description="Helical" evidence="5">
    <location>
        <begin position="479"/>
        <end position="497"/>
    </location>
</feature>
<evidence type="ECO:0000259" key="6">
    <source>
        <dbReference type="PROSITE" id="PS50850"/>
    </source>
</evidence>
<dbReference type="Proteomes" id="UP001175228">
    <property type="component" value="Unassembled WGS sequence"/>
</dbReference>
<evidence type="ECO:0000256" key="2">
    <source>
        <dbReference type="ARBA" id="ARBA00022692"/>
    </source>
</evidence>
<dbReference type="InterPro" id="IPR011701">
    <property type="entry name" value="MFS"/>
</dbReference>
<dbReference type="AlphaFoldDB" id="A0AA39PY54"/>
<comment type="caution">
    <text evidence="7">The sequence shown here is derived from an EMBL/GenBank/DDBJ whole genome shotgun (WGS) entry which is preliminary data.</text>
</comment>
<feature type="transmembrane region" description="Helical" evidence="5">
    <location>
        <begin position="211"/>
        <end position="230"/>
    </location>
</feature>
<feature type="transmembrane region" description="Helical" evidence="5">
    <location>
        <begin position="367"/>
        <end position="390"/>
    </location>
</feature>
<feature type="transmembrane region" description="Helical" evidence="5">
    <location>
        <begin position="7"/>
        <end position="32"/>
    </location>
</feature>
<evidence type="ECO:0000313" key="7">
    <source>
        <dbReference type="EMBL" id="KAK0492752.1"/>
    </source>
</evidence>
<gene>
    <name evidence="7" type="ORF">EDD18DRAFT_1321135</name>
</gene>
<feature type="transmembrane region" description="Helical" evidence="5">
    <location>
        <begin position="114"/>
        <end position="134"/>
    </location>
</feature>
<protein>
    <submittedName>
        <fullName evidence="7">Iron permease</fullName>
    </submittedName>
</protein>
<dbReference type="Gene3D" id="1.20.1250.20">
    <property type="entry name" value="MFS general substrate transporter like domains"/>
    <property type="match status" value="1"/>
</dbReference>